<evidence type="ECO:0000256" key="10">
    <source>
        <dbReference type="ARBA" id="ARBA00030781"/>
    </source>
</evidence>
<proteinExistence type="inferred from homology"/>
<dbReference type="Gene3D" id="3.90.1170.40">
    <property type="entry name" value="Molybdopterin biosynthesis MoaE subunit"/>
    <property type="match status" value="1"/>
</dbReference>
<dbReference type="NCBIfam" id="NF007959">
    <property type="entry name" value="PRK10678.1"/>
    <property type="match status" value="1"/>
</dbReference>
<feature type="region of interest" description="Disordered" evidence="13">
    <location>
        <begin position="125"/>
        <end position="147"/>
    </location>
</feature>
<dbReference type="PANTHER" id="PTHR23404">
    <property type="entry name" value="MOLYBDOPTERIN SYNTHASE RELATED"/>
    <property type="match status" value="1"/>
</dbReference>
<evidence type="ECO:0000256" key="9">
    <source>
        <dbReference type="ARBA" id="ARBA00030407"/>
    </source>
</evidence>
<dbReference type="InterPro" id="IPR036563">
    <property type="entry name" value="MoaE_sf"/>
</dbReference>
<dbReference type="EC" id="2.8.1.12" evidence="3"/>
<dbReference type="FunCoup" id="A0A6G9IDX0">
    <property type="interactions" value="499"/>
</dbReference>
<comment type="similarity">
    <text evidence="2">Belongs to the MoaE family.</text>
</comment>
<evidence type="ECO:0000256" key="11">
    <source>
        <dbReference type="ARBA" id="ARBA00032474"/>
    </source>
</evidence>
<protein>
    <recommendedName>
        <fullName evidence="4">Molybdopterin synthase catalytic subunit</fullName>
        <ecNumber evidence="3">2.8.1.12</ecNumber>
    </recommendedName>
    <alternativeName>
        <fullName evidence="10">MPT synthase subunit 2</fullName>
    </alternativeName>
    <alternativeName>
        <fullName evidence="8">Molybdenum cofactor biosynthesis protein E</fullName>
    </alternativeName>
    <alternativeName>
        <fullName evidence="9">Molybdopterin-converting factor large subunit</fullName>
    </alternativeName>
    <alternativeName>
        <fullName evidence="11">Molybdopterin-converting factor subunit 2</fullName>
    </alternativeName>
</protein>
<evidence type="ECO:0000256" key="5">
    <source>
        <dbReference type="ARBA" id="ARBA00022679"/>
    </source>
</evidence>
<dbReference type="EMBL" id="CP050253">
    <property type="protein sequence ID" value="QIQ21780.1"/>
    <property type="molecule type" value="Genomic_DNA"/>
</dbReference>
<evidence type="ECO:0000256" key="6">
    <source>
        <dbReference type="ARBA" id="ARBA00023150"/>
    </source>
</evidence>
<evidence type="ECO:0000313" key="14">
    <source>
        <dbReference type="EMBL" id="QIQ21780.1"/>
    </source>
</evidence>
<dbReference type="SUPFAM" id="SSF54690">
    <property type="entry name" value="Molybdopterin synthase subunit MoaE"/>
    <property type="match status" value="1"/>
</dbReference>
<keyword evidence="5 14" id="KW-0808">Transferase</keyword>
<evidence type="ECO:0000256" key="13">
    <source>
        <dbReference type="SAM" id="MobiDB-lite"/>
    </source>
</evidence>
<dbReference type="FunFam" id="3.90.1170.40:FF:000001">
    <property type="entry name" value="Molybdopterin synthase catalytic subunit MoaE"/>
    <property type="match status" value="1"/>
</dbReference>
<name>A0A6G9IDX0_9GAMM</name>
<dbReference type="InParanoid" id="A0A6G9IDX0"/>
<dbReference type="InterPro" id="IPR003448">
    <property type="entry name" value="Mopterin_biosynth_MoaE"/>
</dbReference>
<dbReference type="GO" id="GO:0030366">
    <property type="term" value="F:molybdopterin synthase activity"/>
    <property type="evidence" value="ECO:0007669"/>
    <property type="project" value="UniProtKB-EC"/>
</dbReference>
<comment type="catalytic activity">
    <reaction evidence="12">
        <text>2 [molybdopterin-synthase sulfur-carrier protein]-C-terminal-Gly-aminoethanethioate + cyclic pyranopterin phosphate + H2O = molybdopterin + 2 [molybdopterin-synthase sulfur-carrier protein]-C-terminal Gly-Gly + 2 H(+)</text>
        <dbReference type="Rhea" id="RHEA:26333"/>
        <dbReference type="Rhea" id="RHEA-COMP:12202"/>
        <dbReference type="Rhea" id="RHEA-COMP:19907"/>
        <dbReference type="ChEBI" id="CHEBI:15377"/>
        <dbReference type="ChEBI" id="CHEBI:15378"/>
        <dbReference type="ChEBI" id="CHEBI:58698"/>
        <dbReference type="ChEBI" id="CHEBI:59648"/>
        <dbReference type="ChEBI" id="CHEBI:90778"/>
        <dbReference type="ChEBI" id="CHEBI:232372"/>
        <dbReference type="EC" id="2.8.1.12"/>
    </reaction>
</comment>
<dbReference type="Proteomes" id="UP000501168">
    <property type="component" value="Chromosome"/>
</dbReference>
<sequence length="147" mass="16789">MNRIVVNCEPFDVNELYQWLSSCPQDGAIVTFTGKVRKLESETISLFLEHYAGMTEAVLEKIIQQARARWSLNRVVVIHRIGEIQANESIVFVGVSSAHRTDSFAAAEFIMDVLKTEAPFWKREKTPTGESWVEAKNSDQESLKKWQ</sequence>
<comment type="pathway">
    <text evidence="1">Cofactor biosynthesis; molybdopterin biosynthesis.</text>
</comment>
<evidence type="ECO:0000256" key="2">
    <source>
        <dbReference type="ARBA" id="ARBA00005426"/>
    </source>
</evidence>
<dbReference type="KEGG" id="orb:IPMB12_08855"/>
<evidence type="ECO:0000256" key="4">
    <source>
        <dbReference type="ARBA" id="ARBA00013858"/>
    </source>
</evidence>
<feature type="compositionally biased region" description="Basic and acidic residues" evidence="13">
    <location>
        <begin position="136"/>
        <end position="147"/>
    </location>
</feature>
<evidence type="ECO:0000256" key="8">
    <source>
        <dbReference type="ARBA" id="ARBA00029745"/>
    </source>
</evidence>
<dbReference type="CDD" id="cd00756">
    <property type="entry name" value="MoaE"/>
    <property type="match status" value="1"/>
</dbReference>
<dbReference type="RefSeq" id="WP_166916924.1">
    <property type="nucleotide sequence ID" value="NZ_CP050253.1"/>
</dbReference>
<keyword evidence="15" id="KW-1185">Reference proteome</keyword>
<gene>
    <name evidence="14" type="primary">moaE</name>
    <name evidence="14" type="ORF">IPMB12_08855</name>
</gene>
<evidence type="ECO:0000256" key="7">
    <source>
        <dbReference type="ARBA" id="ARBA00026066"/>
    </source>
</evidence>
<accession>A0A6G9IDX0</accession>
<evidence type="ECO:0000256" key="3">
    <source>
        <dbReference type="ARBA" id="ARBA00011950"/>
    </source>
</evidence>
<evidence type="ECO:0000313" key="15">
    <source>
        <dbReference type="Proteomes" id="UP000501168"/>
    </source>
</evidence>
<keyword evidence="6" id="KW-0501">Molybdenum cofactor biosynthesis</keyword>
<dbReference type="Pfam" id="PF02391">
    <property type="entry name" value="MoaE"/>
    <property type="match status" value="1"/>
</dbReference>
<reference evidence="14 15" key="1">
    <citation type="submission" date="2020-03" db="EMBL/GenBank/DDBJ databases">
        <title>Complete genome sequence of Orbus sp. IPMB12 (BCRC 80908).</title>
        <authorList>
            <person name="Lo W.-S."/>
            <person name="Chang T.-H."/>
            <person name="Kuo C.-H."/>
        </authorList>
    </citation>
    <scope>NUCLEOTIDE SEQUENCE [LARGE SCALE GENOMIC DNA]</scope>
    <source>
        <strain evidence="14 15">IPMB12</strain>
    </source>
</reference>
<evidence type="ECO:0000256" key="1">
    <source>
        <dbReference type="ARBA" id="ARBA00005046"/>
    </source>
</evidence>
<dbReference type="AlphaFoldDB" id="A0A6G9IDX0"/>
<dbReference type="UniPathway" id="UPA00344"/>
<organism evidence="14 15">
    <name type="scientific">Zophobihabitans entericus</name>
    <dbReference type="NCBI Taxonomy" id="1635327"/>
    <lineage>
        <taxon>Bacteria</taxon>
        <taxon>Pseudomonadati</taxon>
        <taxon>Pseudomonadota</taxon>
        <taxon>Gammaproteobacteria</taxon>
        <taxon>Orbales</taxon>
        <taxon>Orbaceae</taxon>
        <taxon>Zophobihabitans</taxon>
    </lineage>
</organism>
<evidence type="ECO:0000256" key="12">
    <source>
        <dbReference type="ARBA" id="ARBA00049878"/>
    </source>
</evidence>
<dbReference type="GO" id="GO:0006777">
    <property type="term" value="P:Mo-molybdopterin cofactor biosynthetic process"/>
    <property type="evidence" value="ECO:0007669"/>
    <property type="project" value="UniProtKB-KW"/>
</dbReference>
<comment type="subunit">
    <text evidence="7">Heterotetramer of 2 MoaD subunits and 2 MoaE subunits. Also stable as homodimer. The enzyme changes between these two forms during catalysis.</text>
</comment>